<organism evidence="1 2">
    <name type="scientific">Artemisia annua</name>
    <name type="common">Sweet wormwood</name>
    <dbReference type="NCBI Taxonomy" id="35608"/>
    <lineage>
        <taxon>Eukaryota</taxon>
        <taxon>Viridiplantae</taxon>
        <taxon>Streptophyta</taxon>
        <taxon>Embryophyta</taxon>
        <taxon>Tracheophyta</taxon>
        <taxon>Spermatophyta</taxon>
        <taxon>Magnoliopsida</taxon>
        <taxon>eudicotyledons</taxon>
        <taxon>Gunneridae</taxon>
        <taxon>Pentapetalae</taxon>
        <taxon>asterids</taxon>
        <taxon>campanulids</taxon>
        <taxon>Asterales</taxon>
        <taxon>Asteraceae</taxon>
        <taxon>Asteroideae</taxon>
        <taxon>Anthemideae</taxon>
        <taxon>Artemisiinae</taxon>
        <taxon>Artemisia</taxon>
    </lineage>
</organism>
<keyword evidence="1" id="KW-0067">ATP-binding</keyword>
<name>A0A2U1PNB2_ARTAN</name>
<keyword evidence="2" id="KW-1185">Reference proteome</keyword>
<dbReference type="STRING" id="35608.A0A2U1PNB2"/>
<dbReference type="PANTHER" id="PTHR12873">
    <property type="entry name" value="T7-LIKE MITOCHONDRIAL DNA HELICASE"/>
    <property type="match status" value="1"/>
</dbReference>
<keyword evidence="1" id="KW-0347">Helicase</keyword>
<dbReference type="GO" id="GO:0003697">
    <property type="term" value="F:single-stranded DNA binding"/>
    <property type="evidence" value="ECO:0007669"/>
    <property type="project" value="InterPro"/>
</dbReference>
<dbReference type="PANTHER" id="PTHR12873:SF0">
    <property type="entry name" value="TWINKLE MTDNA HELICASE"/>
    <property type="match status" value="1"/>
</dbReference>
<keyword evidence="1" id="KW-0547">Nucleotide-binding</keyword>
<protein>
    <submittedName>
        <fullName evidence="1">DNA helicase, DnaB-like, C-terminal</fullName>
    </submittedName>
</protein>
<dbReference type="InterPro" id="IPR012677">
    <property type="entry name" value="Nucleotide-bd_a/b_plait_sf"/>
</dbReference>
<comment type="caution">
    <text evidence="1">The sequence shown here is derived from an EMBL/GenBank/DDBJ whole genome shotgun (WGS) entry which is preliminary data.</text>
</comment>
<dbReference type="AlphaFoldDB" id="A0A2U1PNB2"/>
<evidence type="ECO:0000313" key="1">
    <source>
        <dbReference type="EMBL" id="PWA87246.1"/>
    </source>
</evidence>
<evidence type="ECO:0000313" key="2">
    <source>
        <dbReference type="Proteomes" id="UP000245207"/>
    </source>
</evidence>
<sequence length="90" mass="10537">MQLQQWTGKPPNLYDISGSAHFIKKCDNGIVVHRNRDPEERAMDQVQVGNAYVQFMEEENAAKALKNLTGRYYAGEYMLQQWLFQLHDFN</sequence>
<keyword evidence="1" id="KW-0378">Hydrolase</keyword>
<dbReference type="InterPro" id="IPR035979">
    <property type="entry name" value="RBD_domain_sf"/>
</dbReference>
<dbReference type="Gene3D" id="3.30.70.330">
    <property type="match status" value="1"/>
</dbReference>
<reference evidence="1 2" key="1">
    <citation type="journal article" date="2018" name="Mol. Plant">
        <title>The genome of Artemisia annua provides insight into the evolution of Asteraceae family and artemisinin biosynthesis.</title>
        <authorList>
            <person name="Shen Q."/>
            <person name="Zhang L."/>
            <person name="Liao Z."/>
            <person name="Wang S."/>
            <person name="Yan T."/>
            <person name="Shi P."/>
            <person name="Liu M."/>
            <person name="Fu X."/>
            <person name="Pan Q."/>
            <person name="Wang Y."/>
            <person name="Lv Z."/>
            <person name="Lu X."/>
            <person name="Zhang F."/>
            <person name="Jiang W."/>
            <person name="Ma Y."/>
            <person name="Chen M."/>
            <person name="Hao X."/>
            <person name="Li L."/>
            <person name="Tang Y."/>
            <person name="Lv G."/>
            <person name="Zhou Y."/>
            <person name="Sun X."/>
            <person name="Brodelius P.E."/>
            <person name="Rose J.K.C."/>
            <person name="Tang K."/>
        </authorList>
    </citation>
    <scope>NUCLEOTIDE SEQUENCE [LARGE SCALE GENOMIC DNA]</scope>
    <source>
        <strain evidence="2">cv. Huhao1</strain>
        <tissue evidence="1">Leaf</tissue>
    </source>
</reference>
<dbReference type="EMBL" id="PKPP01000933">
    <property type="protein sequence ID" value="PWA87246.1"/>
    <property type="molecule type" value="Genomic_DNA"/>
</dbReference>
<dbReference type="GO" id="GO:0043139">
    <property type="term" value="F:5'-3' DNA helicase activity"/>
    <property type="evidence" value="ECO:0007669"/>
    <property type="project" value="InterPro"/>
</dbReference>
<gene>
    <name evidence="1" type="ORF">CTI12_AA133770</name>
</gene>
<dbReference type="SUPFAM" id="SSF54928">
    <property type="entry name" value="RNA-binding domain, RBD"/>
    <property type="match status" value="1"/>
</dbReference>
<dbReference type="Proteomes" id="UP000245207">
    <property type="component" value="Unassembled WGS sequence"/>
</dbReference>
<dbReference type="InterPro" id="IPR027032">
    <property type="entry name" value="Twinkle-like"/>
</dbReference>
<proteinExistence type="predicted"/>
<accession>A0A2U1PNB2</accession>
<dbReference type="OrthoDB" id="1898560at2759"/>